<keyword evidence="6" id="KW-0143">Chaperone</keyword>
<comment type="subcellular location">
    <subcellularLocation>
        <location evidence="1">Cell membrane</location>
        <topology evidence="1">Single-pass type II membrane protein</topology>
    </subcellularLocation>
</comment>
<evidence type="ECO:0000256" key="1">
    <source>
        <dbReference type="ARBA" id="ARBA00004401"/>
    </source>
</evidence>
<dbReference type="Pfam" id="PF09976">
    <property type="entry name" value="TPR_21"/>
    <property type="match status" value="1"/>
</dbReference>
<dbReference type="AlphaFoldDB" id="A0A3B9IF82"/>
<keyword evidence="2" id="KW-1003">Cell membrane</keyword>
<keyword evidence="3 9" id="KW-0812">Transmembrane</keyword>
<dbReference type="PANTHER" id="PTHR38035:SF1">
    <property type="entry name" value="ANCILLARY SECYEG TRANSLOCON SUBUNIT"/>
    <property type="match status" value="1"/>
</dbReference>
<feature type="domain" description="Ancillary SecYEG translocon subunit/Cell division coordinator CpoB TPR" evidence="10">
    <location>
        <begin position="30"/>
        <end position="195"/>
    </location>
</feature>
<name>A0A3B9IF82_9PROT</name>
<evidence type="ECO:0000256" key="7">
    <source>
        <dbReference type="ARBA" id="ARBA00024197"/>
    </source>
</evidence>
<organism evidence="11 12">
    <name type="scientific">Tistrella mobilis</name>
    <dbReference type="NCBI Taxonomy" id="171437"/>
    <lineage>
        <taxon>Bacteria</taxon>
        <taxon>Pseudomonadati</taxon>
        <taxon>Pseudomonadota</taxon>
        <taxon>Alphaproteobacteria</taxon>
        <taxon>Geminicoccales</taxon>
        <taxon>Geminicoccaceae</taxon>
        <taxon>Tistrella</taxon>
    </lineage>
</organism>
<accession>A0A3B9IF82</accession>
<evidence type="ECO:0000313" key="11">
    <source>
        <dbReference type="EMBL" id="HAE46455.1"/>
    </source>
</evidence>
<dbReference type="PANTHER" id="PTHR38035">
    <property type="entry name" value="UPF0070 PROTEIN YFGM"/>
    <property type="match status" value="1"/>
</dbReference>
<sequence length="250" mass="26059">MASEGGSRGVSEQFIREIEEDLRRDKALKLWKRFGPWIIGAAVLVVVGVAADVAWRAWEENRRNEQASAYAAAEALAASGKQDQAASAFEALAADAESGYAGLALMRAAEARLAAGDRDGAQAGFEAVAARGDLDPALKATATLKAASLAIRTETPDQIRARVSGLIDGEENWRPLAEELVALAAFKAGDTQRAGEIFARLADDADAPQDLRGRAASYARVLGAPIASEAAAEAAPADAASTDADQEPAK</sequence>
<comment type="caution">
    <text evidence="11">The sequence shown here is derived from an EMBL/GenBank/DDBJ whole genome shotgun (WGS) entry which is preliminary data.</text>
</comment>
<gene>
    <name evidence="11" type="ORF">DCK97_03450</name>
</gene>
<reference evidence="11 12" key="1">
    <citation type="journal article" date="2018" name="Nat. Biotechnol.">
        <title>A standardized bacterial taxonomy based on genome phylogeny substantially revises the tree of life.</title>
        <authorList>
            <person name="Parks D.H."/>
            <person name="Chuvochina M."/>
            <person name="Waite D.W."/>
            <person name="Rinke C."/>
            <person name="Skarshewski A."/>
            <person name="Chaumeil P.A."/>
            <person name="Hugenholtz P."/>
        </authorList>
    </citation>
    <scope>NUCLEOTIDE SEQUENCE [LARGE SCALE GENOMIC DNA]</scope>
    <source>
        <strain evidence="11">UBA8739</strain>
    </source>
</reference>
<evidence type="ECO:0000256" key="9">
    <source>
        <dbReference type="SAM" id="Phobius"/>
    </source>
</evidence>
<protein>
    <recommendedName>
        <fullName evidence="8">Ancillary SecYEG translocon subunit</fullName>
    </recommendedName>
</protein>
<dbReference type="EMBL" id="DMAI01000056">
    <property type="protein sequence ID" value="HAE46455.1"/>
    <property type="molecule type" value="Genomic_DNA"/>
</dbReference>
<dbReference type="Proteomes" id="UP000257706">
    <property type="component" value="Unassembled WGS sequence"/>
</dbReference>
<evidence type="ECO:0000256" key="5">
    <source>
        <dbReference type="ARBA" id="ARBA00023136"/>
    </source>
</evidence>
<feature type="transmembrane region" description="Helical" evidence="9">
    <location>
        <begin position="34"/>
        <end position="55"/>
    </location>
</feature>
<dbReference type="GO" id="GO:0005886">
    <property type="term" value="C:plasma membrane"/>
    <property type="evidence" value="ECO:0007669"/>
    <property type="project" value="UniProtKB-SubCell"/>
</dbReference>
<evidence type="ECO:0000256" key="4">
    <source>
        <dbReference type="ARBA" id="ARBA00022989"/>
    </source>
</evidence>
<keyword evidence="4 9" id="KW-1133">Transmembrane helix</keyword>
<evidence type="ECO:0000259" key="10">
    <source>
        <dbReference type="Pfam" id="PF09976"/>
    </source>
</evidence>
<dbReference type="GO" id="GO:0044877">
    <property type="term" value="F:protein-containing complex binding"/>
    <property type="evidence" value="ECO:0007669"/>
    <property type="project" value="InterPro"/>
</dbReference>
<evidence type="ECO:0000313" key="12">
    <source>
        <dbReference type="Proteomes" id="UP000257706"/>
    </source>
</evidence>
<comment type="similarity">
    <text evidence="7">Belongs to the YfgM family.</text>
</comment>
<evidence type="ECO:0000256" key="8">
    <source>
        <dbReference type="ARBA" id="ARBA00024235"/>
    </source>
</evidence>
<dbReference type="OrthoDB" id="7173339at2"/>
<evidence type="ECO:0000256" key="6">
    <source>
        <dbReference type="ARBA" id="ARBA00023186"/>
    </source>
</evidence>
<dbReference type="InterPro" id="IPR026039">
    <property type="entry name" value="YfgM"/>
</dbReference>
<keyword evidence="5 9" id="KW-0472">Membrane</keyword>
<evidence type="ECO:0000256" key="2">
    <source>
        <dbReference type="ARBA" id="ARBA00022475"/>
    </source>
</evidence>
<evidence type="ECO:0000256" key="3">
    <source>
        <dbReference type="ARBA" id="ARBA00022692"/>
    </source>
</evidence>
<dbReference type="InterPro" id="IPR018704">
    <property type="entry name" value="SecYEG/CpoB_TPR"/>
</dbReference>
<dbReference type="InterPro" id="IPR011990">
    <property type="entry name" value="TPR-like_helical_dom_sf"/>
</dbReference>
<proteinExistence type="inferred from homology"/>
<dbReference type="Gene3D" id="1.25.40.10">
    <property type="entry name" value="Tetratricopeptide repeat domain"/>
    <property type="match status" value="1"/>
</dbReference>